<evidence type="ECO:0000259" key="4">
    <source>
        <dbReference type="PROSITE" id="PS01124"/>
    </source>
</evidence>
<dbReference type="PRINTS" id="PR00032">
    <property type="entry name" value="HTHARAC"/>
</dbReference>
<dbReference type="GO" id="GO:0003700">
    <property type="term" value="F:DNA-binding transcription factor activity"/>
    <property type="evidence" value="ECO:0007669"/>
    <property type="project" value="InterPro"/>
</dbReference>
<keyword evidence="2" id="KW-0238">DNA-binding</keyword>
<dbReference type="GO" id="GO:0043565">
    <property type="term" value="F:sequence-specific DNA binding"/>
    <property type="evidence" value="ECO:0007669"/>
    <property type="project" value="InterPro"/>
</dbReference>
<dbReference type="InterPro" id="IPR020449">
    <property type="entry name" value="Tscrpt_reg_AraC-type_HTH"/>
</dbReference>
<dbReference type="Pfam" id="PF12833">
    <property type="entry name" value="HTH_18"/>
    <property type="match status" value="1"/>
</dbReference>
<dbReference type="SUPFAM" id="SSF46689">
    <property type="entry name" value="Homeodomain-like"/>
    <property type="match status" value="2"/>
</dbReference>
<evidence type="ECO:0000313" key="5">
    <source>
        <dbReference type="EMBL" id="ABS74232.1"/>
    </source>
</evidence>
<dbReference type="InterPro" id="IPR018060">
    <property type="entry name" value="HTH_AraC"/>
</dbReference>
<dbReference type="Gene3D" id="1.10.10.60">
    <property type="entry name" value="Homeodomain-like"/>
    <property type="match status" value="2"/>
</dbReference>
<accession>A7Z5F6</accession>
<dbReference type="Proteomes" id="UP000001120">
    <property type="component" value="Chromosome"/>
</dbReference>
<reference evidence="5 6" key="1">
    <citation type="journal article" date="2007" name="Nat. Biotechnol.">
        <title>Comparative analysis of the complete genome sequence of the plant growth-promoting bacterium Bacillus amyloliquefaciens FZB42.</title>
        <authorList>
            <person name="Chen X.H."/>
            <person name="Koumoutsi A."/>
            <person name="Scholz R."/>
            <person name="Eisenreich A."/>
            <person name="Schneider K."/>
            <person name="Heinemeyer I."/>
            <person name="Morgenstern B."/>
            <person name="Voss B."/>
            <person name="Hess W.R."/>
            <person name="Reva O."/>
            <person name="Junge H."/>
            <person name="Voigt B."/>
            <person name="Jungblut P.R."/>
            <person name="Vater J."/>
            <person name="Sussmuth R."/>
            <person name="Liesegang H."/>
            <person name="Strittmatter A."/>
            <person name="Gottschalk G."/>
            <person name="Borriss R."/>
        </authorList>
    </citation>
    <scope>NUCLEOTIDE SEQUENCE [LARGE SCALE GENOMIC DNA]</scope>
    <source>
        <strain evidence="6">DSM 23117 / BGSC 10A6 / LMG 26770 / FZB42</strain>
    </source>
</reference>
<gene>
    <name evidence="5" type="ordered locus">RBAM_018700</name>
</gene>
<dbReference type="GeneID" id="93080999"/>
<evidence type="ECO:0000256" key="3">
    <source>
        <dbReference type="ARBA" id="ARBA00023163"/>
    </source>
</evidence>
<keyword evidence="6" id="KW-1185">Reference proteome</keyword>
<evidence type="ECO:0000256" key="1">
    <source>
        <dbReference type="ARBA" id="ARBA00023015"/>
    </source>
</evidence>
<dbReference type="InterPro" id="IPR009057">
    <property type="entry name" value="Homeodomain-like_sf"/>
</dbReference>
<dbReference type="PANTHER" id="PTHR43280">
    <property type="entry name" value="ARAC-FAMILY TRANSCRIPTIONAL REGULATOR"/>
    <property type="match status" value="1"/>
</dbReference>
<evidence type="ECO:0000313" key="6">
    <source>
        <dbReference type="Proteomes" id="UP000001120"/>
    </source>
</evidence>
<dbReference type="AlphaFoldDB" id="A7Z5F6"/>
<name>A7Z5F6_BACVZ</name>
<protein>
    <submittedName>
        <fullName evidence="5">AraC family transcriptional regulator</fullName>
    </submittedName>
</protein>
<dbReference type="HOGENOM" id="CLU_036605_6_1_9"/>
<feature type="domain" description="HTH araC/xylS-type" evidence="4">
    <location>
        <begin position="299"/>
        <end position="397"/>
    </location>
</feature>
<sequence>MKNNLEYISQLIYDAYNIPLFISNEKCHSLTSSGEQLKHPLFDSVETSINRLIQPDDQYNVPLIRITNYLEIFIVFHLSSIETVIIGPFTSFEMTENSVNGIMHDYHIPSSYQQELYHYYSQLELLNQKQIVSLCSLTYFLICQEPLEEELVRSQLMNFDEIEPAHTEQLIRHHRLEASFHMDHRIEQKIWQYVSEGKKEKLLQHLESIKMEGMSQLSKKSHLRNIKNQVIIYIALGTRAAIEGGLYPEIAYTMSHISIQKVEETFDLQKILLIGDDLLFSLVDRMNENRENTHSKAVNVCKNYIFNHIFEQISIKDLADLVHLNPVYLSQLFKKETNKPLGKYIQEEKIKEAQKLLIQTDYSVADICMLLHFNNQSHFSSIFKDYTGITPNQYRKNPLIH</sequence>
<dbReference type="EMBL" id="CP000560">
    <property type="protein sequence ID" value="ABS74232.1"/>
    <property type="molecule type" value="Genomic_DNA"/>
</dbReference>
<keyword evidence="3" id="KW-0804">Transcription</keyword>
<keyword evidence="1" id="KW-0805">Transcription regulation</keyword>
<dbReference type="SMART" id="SM00342">
    <property type="entry name" value="HTH_ARAC"/>
    <property type="match status" value="1"/>
</dbReference>
<organism evidence="5 6">
    <name type="scientific">Bacillus velezensis (strain DSM 23117 / BGSC 10A6 / LMG 26770 / FZB42)</name>
    <name type="common">Bacillus amyloliquefaciens subsp. plantarum</name>
    <dbReference type="NCBI Taxonomy" id="326423"/>
    <lineage>
        <taxon>Bacteria</taxon>
        <taxon>Bacillati</taxon>
        <taxon>Bacillota</taxon>
        <taxon>Bacilli</taxon>
        <taxon>Bacillales</taxon>
        <taxon>Bacillaceae</taxon>
        <taxon>Bacillus</taxon>
        <taxon>Bacillus amyloliquefaciens group</taxon>
    </lineage>
</organism>
<evidence type="ECO:0000256" key="2">
    <source>
        <dbReference type="ARBA" id="ARBA00023125"/>
    </source>
</evidence>
<proteinExistence type="predicted"/>
<dbReference type="PROSITE" id="PS01124">
    <property type="entry name" value="HTH_ARAC_FAMILY_2"/>
    <property type="match status" value="1"/>
</dbReference>
<dbReference type="RefSeq" id="WP_012117720.1">
    <property type="nucleotide sequence ID" value="NC_009725.2"/>
</dbReference>
<dbReference type="PANTHER" id="PTHR43280:SF34">
    <property type="entry name" value="ARAC-FAMILY TRANSCRIPTIONAL REGULATOR"/>
    <property type="match status" value="1"/>
</dbReference>
<dbReference type="KEGG" id="bay:RBAM_018700"/>